<comment type="catalytic activity">
    <reaction evidence="9">
        <text>L-seryl-[protein] + ATP = O-phospho-L-seryl-[protein] + ADP + H(+)</text>
        <dbReference type="Rhea" id="RHEA:17989"/>
        <dbReference type="Rhea" id="RHEA-COMP:9863"/>
        <dbReference type="Rhea" id="RHEA-COMP:11604"/>
        <dbReference type="ChEBI" id="CHEBI:15378"/>
        <dbReference type="ChEBI" id="CHEBI:29999"/>
        <dbReference type="ChEBI" id="CHEBI:30616"/>
        <dbReference type="ChEBI" id="CHEBI:83421"/>
        <dbReference type="ChEBI" id="CHEBI:456216"/>
        <dbReference type="EC" id="2.7.11.1"/>
    </reaction>
</comment>
<name>A0ABR1K5Z1_9AGAR</name>
<dbReference type="InterPro" id="IPR011009">
    <property type="entry name" value="Kinase-like_dom_sf"/>
</dbReference>
<keyword evidence="3 13" id="KW-0723">Serine/threonine-protein kinase</keyword>
<evidence type="ECO:0000256" key="1">
    <source>
        <dbReference type="ARBA" id="ARBA00010006"/>
    </source>
</evidence>
<dbReference type="EC" id="2.7.11.1" evidence="2"/>
<keyword evidence="7 10" id="KW-0067">ATP-binding</keyword>
<evidence type="ECO:0000256" key="7">
    <source>
        <dbReference type="ARBA" id="ARBA00022840"/>
    </source>
</evidence>
<dbReference type="PROSITE" id="PS50011">
    <property type="entry name" value="PROTEIN_KINASE_DOM"/>
    <property type="match status" value="1"/>
</dbReference>
<sequence>MLQVDVTQPSPEASQPSLASLSRNASVISSSSSDGSNALLTTPRPRPQRTFSSPRSVSPSGSPHTSRPPPYLTKQLGVSNDLPKSRPSSKTRSKSRGRSNQLTIDDFNVGETLGEGSYSTVLDARLIRTSQRFAIKVLDKAYLIRKQKMATAMVEKNALMRLGAGHPGIVRLYYAFQDEWSLYFVLDIATNGEMQSLISRVGSLSIQCSKYYTAQIVDALQYMHLKGVIHRDIKPENLLLDEDMRIKITDFGTAKILDHAMEAEKFVGTAQYVAPELVEANETSHSSDLWALGCIVYQMISGRFTFSGLSEYLTLQKVKQMDYSFPEGFDEDAKDLVQKLLVRDPSQRLGAGEPGSVNDMQALRSHQFFKDINWDTLWTDTPPPLEAGLVKREHPLAQGEDRNWEDVGSAWDALVSPVEGDGLEWASDAENTSEFKLLRSTGFDTSPVIKQQVEIPRDQLEQNPEVLRNLDASLSPKTARPGPRESSSTNSQASSSEGSVERLTGAMRTMRASPLEPSSISENSNVQNVEDERGRSHTMTPIQGNAPPVDFRTVLNLSEDEVVLQYSTVEKRSIRRRASRLLPNIAGSQIKPKTRDLVLTNHRLFCLKQRGRTSDGLTVKAELLLRNEANAFRDKEKESRSVIASAELKGEREFVILSSTKNSTYAAPDPQVAATWVQKINTALSSNT</sequence>
<keyword evidence="5 10" id="KW-0547">Nucleotide-binding</keyword>
<evidence type="ECO:0000256" key="8">
    <source>
        <dbReference type="ARBA" id="ARBA00047899"/>
    </source>
</evidence>
<evidence type="ECO:0000256" key="6">
    <source>
        <dbReference type="ARBA" id="ARBA00022777"/>
    </source>
</evidence>
<reference evidence="13 14" key="1">
    <citation type="submission" date="2024-01" db="EMBL/GenBank/DDBJ databases">
        <title>A draft genome for the cacao thread blight pathogen Marasmiellus scandens.</title>
        <authorList>
            <person name="Baruah I.K."/>
            <person name="Leung J."/>
            <person name="Bukari Y."/>
            <person name="Amoako-Attah I."/>
            <person name="Meinhardt L.W."/>
            <person name="Bailey B.A."/>
            <person name="Cohen S.P."/>
        </authorList>
    </citation>
    <scope>NUCLEOTIDE SEQUENCE [LARGE SCALE GENOMIC DNA]</scope>
    <source>
        <strain evidence="13 14">GH-19</strain>
    </source>
</reference>
<dbReference type="Proteomes" id="UP001498398">
    <property type="component" value="Unassembled WGS sequence"/>
</dbReference>
<dbReference type="InterPro" id="IPR050236">
    <property type="entry name" value="Ser_Thr_kinase_AGC"/>
</dbReference>
<evidence type="ECO:0000256" key="4">
    <source>
        <dbReference type="ARBA" id="ARBA00022679"/>
    </source>
</evidence>
<comment type="similarity">
    <text evidence="1">Belongs to the protein kinase superfamily. AGC Ser/Thr protein kinase family. PDPK1 subfamily.</text>
</comment>
<feature type="compositionally biased region" description="Low complexity" evidence="11">
    <location>
        <begin position="20"/>
        <end position="36"/>
    </location>
</feature>
<evidence type="ECO:0000313" key="13">
    <source>
        <dbReference type="EMBL" id="KAK7472884.1"/>
    </source>
</evidence>
<feature type="compositionally biased region" description="Basic residues" evidence="11">
    <location>
        <begin position="87"/>
        <end position="97"/>
    </location>
</feature>
<dbReference type="Pfam" id="PF00069">
    <property type="entry name" value="Pkinase"/>
    <property type="match status" value="1"/>
</dbReference>
<keyword evidence="14" id="KW-1185">Reference proteome</keyword>
<feature type="domain" description="Protein kinase" evidence="12">
    <location>
        <begin position="107"/>
        <end position="369"/>
    </location>
</feature>
<dbReference type="GO" id="GO:0004674">
    <property type="term" value="F:protein serine/threonine kinase activity"/>
    <property type="evidence" value="ECO:0007669"/>
    <property type="project" value="UniProtKB-KW"/>
</dbReference>
<dbReference type="EMBL" id="JBANRG010000001">
    <property type="protein sequence ID" value="KAK7472884.1"/>
    <property type="molecule type" value="Genomic_DNA"/>
</dbReference>
<feature type="compositionally biased region" description="Polar residues" evidence="11">
    <location>
        <begin position="1"/>
        <end position="19"/>
    </location>
</feature>
<keyword evidence="4 13" id="KW-0808">Transferase</keyword>
<dbReference type="PROSITE" id="PS00107">
    <property type="entry name" value="PROTEIN_KINASE_ATP"/>
    <property type="match status" value="1"/>
</dbReference>
<evidence type="ECO:0000313" key="14">
    <source>
        <dbReference type="Proteomes" id="UP001498398"/>
    </source>
</evidence>
<feature type="compositionally biased region" description="Low complexity" evidence="11">
    <location>
        <begin position="486"/>
        <end position="498"/>
    </location>
</feature>
<comment type="caution">
    <text evidence="13">The sequence shown here is derived from an EMBL/GenBank/DDBJ whole genome shotgun (WGS) entry which is preliminary data.</text>
</comment>
<dbReference type="PROSITE" id="PS00108">
    <property type="entry name" value="PROTEIN_KINASE_ST"/>
    <property type="match status" value="1"/>
</dbReference>
<protein>
    <recommendedName>
        <fullName evidence="2">non-specific serine/threonine protein kinase</fullName>
        <ecNumber evidence="2">2.7.11.1</ecNumber>
    </recommendedName>
</protein>
<evidence type="ECO:0000256" key="11">
    <source>
        <dbReference type="SAM" id="MobiDB-lite"/>
    </source>
</evidence>
<dbReference type="Gene3D" id="3.30.200.20">
    <property type="entry name" value="Phosphorylase Kinase, domain 1"/>
    <property type="match status" value="1"/>
</dbReference>
<feature type="binding site" evidence="10">
    <location>
        <position position="146"/>
    </location>
    <ligand>
        <name>ATP</name>
        <dbReference type="ChEBI" id="CHEBI:30616"/>
    </ligand>
</feature>
<feature type="region of interest" description="Disordered" evidence="11">
    <location>
        <begin position="1"/>
        <end position="103"/>
    </location>
</feature>
<evidence type="ECO:0000256" key="9">
    <source>
        <dbReference type="ARBA" id="ARBA00048679"/>
    </source>
</evidence>
<feature type="region of interest" description="Disordered" evidence="11">
    <location>
        <begin position="471"/>
        <end position="547"/>
    </location>
</feature>
<proteinExistence type="inferred from homology"/>
<accession>A0ABR1K5Z1</accession>
<keyword evidence="6 13" id="KW-0418">Kinase</keyword>
<evidence type="ECO:0000256" key="5">
    <source>
        <dbReference type="ARBA" id="ARBA00022741"/>
    </source>
</evidence>
<dbReference type="PANTHER" id="PTHR24356">
    <property type="entry name" value="SERINE/THREONINE-PROTEIN KINASE"/>
    <property type="match status" value="1"/>
</dbReference>
<gene>
    <name evidence="13" type="primary">PKH1</name>
    <name evidence="13" type="ORF">VKT23_000992</name>
</gene>
<feature type="compositionally biased region" description="Low complexity" evidence="11">
    <location>
        <begin position="52"/>
        <end position="63"/>
    </location>
</feature>
<dbReference type="InterPro" id="IPR008271">
    <property type="entry name" value="Ser/Thr_kinase_AS"/>
</dbReference>
<organism evidence="13 14">
    <name type="scientific">Marasmiellus scandens</name>
    <dbReference type="NCBI Taxonomy" id="2682957"/>
    <lineage>
        <taxon>Eukaryota</taxon>
        <taxon>Fungi</taxon>
        <taxon>Dikarya</taxon>
        <taxon>Basidiomycota</taxon>
        <taxon>Agaricomycotina</taxon>
        <taxon>Agaricomycetes</taxon>
        <taxon>Agaricomycetidae</taxon>
        <taxon>Agaricales</taxon>
        <taxon>Marasmiineae</taxon>
        <taxon>Omphalotaceae</taxon>
        <taxon>Marasmiellus</taxon>
    </lineage>
</organism>
<dbReference type="SUPFAM" id="SSF56112">
    <property type="entry name" value="Protein kinase-like (PK-like)"/>
    <property type="match status" value="1"/>
</dbReference>
<evidence type="ECO:0000256" key="2">
    <source>
        <dbReference type="ARBA" id="ARBA00012513"/>
    </source>
</evidence>
<evidence type="ECO:0000259" key="12">
    <source>
        <dbReference type="PROSITE" id="PS50011"/>
    </source>
</evidence>
<dbReference type="PANTHER" id="PTHR24356:SF163">
    <property type="entry name" value="3-PHOSPHOINOSITIDE-DEPENDENT PROTEIN KINASE 1-RELATED"/>
    <property type="match status" value="1"/>
</dbReference>
<dbReference type="InterPro" id="IPR039046">
    <property type="entry name" value="PDPK1"/>
</dbReference>
<dbReference type="InterPro" id="IPR017441">
    <property type="entry name" value="Protein_kinase_ATP_BS"/>
</dbReference>
<dbReference type="SMART" id="SM00220">
    <property type="entry name" value="S_TKc"/>
    <property type="match status" value="1"/>
</dbReference>
<evidence type="ECO:0000256" key="3">
    <source>
        <dbReference type="ARBA" id="ARBA00022527"/>
    </source>
</evidence>
<dbReference type="CDD" id="cd05581">
    <property type="entry name" value="STKc_PDK1"/>
    <property type="match status" value="1"/>
</dbReference>
<evidence type="ECO:0000256" key="10">
    <source>
        <dbReference type="PROSITE-ProRule" id="PRU10141"/>
    </source>
</evidence>
<feature type="compositionally biased region" description="Polar residues" evidence="11">
    <location>
        <begin position="516"/>
        <end position="528"/>
    </location>
</feature>
<dbReference type="Gene3D" id="1.10.510.10">
    <property type="entry name" value="Transferase(Phosphotransferase) domain 1"/>
    <property type="match status" value="1"/>
</dbReference>
<dbReference type="InterPro" id="IPR000719">
    <property type="entry name" value="Prot_kinase_dom"/>
</dbReference>
<comment type="catalytic activity">
    <reaction evidence="8">
        <text>L-threonyl-[protein] + ATP = O-phospho-L-threonyl-[protein] + ADP + H(+)</text>
        <dbReference type="Rhea" id="RHEA:46608"/>
        <dbReference type="Rhea" id="RHEA-COMP:11060"/>
        <dbReference type="Rhea" id="RHEA-COMP:11605"/>
        <dbReference type="ChEBI" id="CHEBI:15378"/>
        <dbReference type="ChEBI" id="CHEBI:30013"/>
        <dbReference type="ChEBI" id="CHEBI:30616"/>
        <dbReference type="ChEBI" id="CHEBI:61977"/>
        <dbReference type="ChEBI" id="CHEBI:456216"/>
        <dbReference type="EC" id="2.7.11.1"/>
    </reaction>
</comment>